<proteinExistence type="predicted"/>
<gene>
    <name evidence="1" type="ORF">E2C01_003447</name>
</gene>
<dbReference type="Proteomes" id="UP000324222">
    <property type="component" value="Unassembled WGS sequence"/>
</dbReference>
<comment type="caution">
    <text evidence="1">The sequence shown here is derived from an EMBL/GenBank/DDBJ whole genome shotgun (WGS) entry which is preliminary data.</text>
</comment>
<keyword evidence="2" id="KW-1185">Reference proteome</keyword>
<reference evidence="1 2" key="1">
    <citation type="submission" date="2019-05" db="EMBL/GenBank/DDBJ databases">
        <title>Another draft genome of Portunus trituberculatus and its Hox gene families provides insights of decapod evolution.</title>
        <authorList>
            <person name="Jeong J.-H."/>
            <person name="Song I."/>
            <person name="Kim S."/>
            <person name="Choi T."/>
            <person name="Kim D."/>
            <person name="Ryu S."/>
            <person name="Kim W."/>
        </authorList>
    </citation>
    <scope>NUCLEOTIDE SEQUENCE [LARGE SCALE GENOMIC DNA]</scope>
    <source>
        <tissue evidence="1">Muscle</tissue>
    </source>
</reference>
<sequence>MIHPKLEYTAVVWSPSSIKDIRTLEQIQKIVTKMVPELKDLTYEERLKEIGLPTLQDRREKGDLITMYKIVNGIEKIDKEDLVLVTEARKTKRHLQKLM</sequence>
<evidence type="ECO:0000313" key="2">
    <source>
        <dbReference type="Proteomes" id="UP000324222"/>
    </source>
</evidence>
<evidence type="ECO:0000313" key="1">
    <source>
        <dbReference type="EMBL" id="MPC10806.1"/>
    </source>
</evidence>
<organism evidence="1 2">
    <name type="scientific">Portunus trituberculatus</name>
    <name type="common">Swimming crab</name>
    <name type="synonym">Neptunus trituberculatus</name>
    <dbReference type="NCBI Taxonomy" id="210409"/>
    <lineage>
        <taxon>Eukaryota</taxon>
        <taxon>Metazoa</taxon>
        <taxon>Ecdysozoa</taxon>
        <taxon>Arthropoda</taxon>
        <taxon>Crustacea</taxon>
        <taxon>Multicrustacea</taxon>
        <taxon>Malacostraca</taxon>
        <taxon>Eumalacostraca</taxon>
        <taxon>Eucarida</taxon>
        <taxon>Decapoda</taxon>
        <taxon>Pleocyemata</taxon>
        <taxon>Brachyura</taxon>
        <taxon>Eubrachyura</taxon>
        <taxon>Portunoidea</taxon>
        <taxon>Portunidae</taxon>
        <taxon>Portuninae</taxon>
        <taxon>Portunus</taxon>
    </lineage>
</organism>
<protein>
    <submittedName>
        <fullName evidence="1">Uncharacterized protein</fullName>
    </submittedName>
</protein>
<dbReference type="OrthoDB" id="6379840at2759"/>
<accession>A0A5B7CR41</accession>
<dbReference type="EMBL" id="VSRR010000131">
    <property type="protein sequence ID" value="MPC10806.1"/>
    <property type="molecule type" value="Genomic_DNA"/>
</dbReference>
<name>A0A5B7CR41_PORTR</name>
<dbReference type="AlphaFoldDB" id="A0A5B7CR41"/>